<dbReference type="Proteomes" id="UP001254848">
    <property type="component" value="Unassembled WGS sequence"/>
</dbReference>
<dbReference type="Pfam" id="PF00892">
    <property type="entry name" value="EamA"/>
    <property type="match status" value="2"/>
</dbReference>
<keyword evidence="4" id="KW-1003">Cell membrane</keyword>
<feature type="domain" description="EamA" evidence="9">
    <location>
        <begin position="160"/>
        <end position="289"/>
    </location>
</feature>
<dbReference type="RefSeq" id="WP_413780857.1">
    <property type="nucleotide sequence ID" value="NZ_JAUOZS010000001.1"/>
</dbReference>
<dbReference type="PANTHER" id="PTHR32322:SF2">
    <property type="entry name" value="EAMA DOMAIN-CONTAINING PROTEIN"/>
    <property type="match status" value="1"/>
</dbReference>
<feature type="transmembrane region" description="Helical" evidence="8">
    <location>
        <begin position="7"/>
        <end position="28"/>
    </location>
</feature>
<organism evidence="10 11">
    <name type="scientific">Anaeroselena agilis</name>
    <dbReference type="NCBI Taxonomy" id="3063788"/>
    <lineage>
        <taxon>Bacteria</taxon>
        <taxon>Bacillati</taxon>
        <taxon>Bacillota</taxon>
        <taxon>Negativicutes</taxon>
        <taxon>Acetonemataceae</taxon>
        <taxon>Anaeroselena</taxon>
    </lineage>
</organism>
<evidence type="ECO:0000256" key="6">
    <source>
        <dbReference type="ARBA" id="ARBA00022989"/>
    </source>
</evidence>
<keyword evidence="3" id="KW-0813">Transport</keyword>
<protein>
    <submittedName>
        <fullName evidence="10">EamA family transporter RarD</fullName>
    </submittedName>
</protein>
<dbReference type="InterPro" id="IPR004626">
    <property type="entry name" value="RarD"/>
</dbReference>
<feature type="transmembrane region" description="Helical" evidence="8">
    <location>
        <begin position="40"/>
        <end position="57"/>
    </location>
</feature>
<comment type="caution">
    <text evidence="10">The sequence shown here is derived from an EMBL/GenBank/DDBJ whole genome shotgun (WGS) entry which is preliminary data.</text>
</comment>
<dbReference type="InterPro" id="IPR000620">
    <property type="entry name" value="EamA_dom"/>
</dbReference>
<dbReference type="InterPro" id="IPR050638">
    <property type="entry name" value="AA-Vitamin_Transporters"/>
</dbReference>
<comment type="similarity">
    <text evidence="2">Belongs to the EamA transporter family.</text>
</comment>
<keyword evidence="7 8" id="KW-0472">Membrane</keyword>
<gene>
    <name evidence="10" type="primary">rarD</name>
    <name evidence="10" type="ORF">Q4T40_14080</name>
</gene>
<evidence type="ECO:0000256" key="2">
    <source>
        <dbReference type="ARBA" id="ARBA00007362"/>
    </source>
</evidence>
<feature type="domain" description="EamA" evidence="9">
    <location>
        <begin position="10"/>
        <end position="146"/>
    </location>
</feature>
<feature type="transmembrane region" description="Helical" evidence="8">
    <location>
        <begin position="242"/>
        <end position="266"/>
    </location>
</feature>
<evidence type="ECO:0000256" key="4">
    <source>
        <dbReference type="ARBA" id="ARBA00022475"/>
    </source>
</evidence>
<comment type="subcellular location">
    <subcellularLocation>
        <location evidence="1">Cell membrane</location>
        <topology evidence="1">Multi-pass membrane protein</topology>
    </subcellularLocation>
</comment>
<evidence type="ECO:0000313" key="11">
    <source>
        <dbReference type="Proteomes" id="UP001254848"/>
    </source>
</evidence>
<evidence type="ECO:0000256" key="5">
    <source>
        <dbReference type="ARBA" id="ARBA00022692"/>
    </source>
</evidence>
<feature type="transmembrane region" description="Helical" evidence="8">
    <location>
        <begin position="215"/>
        <end position="235"/>
    </location>
</feature>
<keyword evidence="11" id="KW-1185">Reference proteome</keyword>
<evidence type="ECO:0000256" key="3">
    <source>
        <dbReference type="ARBA" id="ARBA00022448"/>
    </source>
</evidence>
<dbReference type="EMBL" id="JAUOZS010000001">
    <property type="protein sequence ID" value="MDT8902374.1"/>
    <property type="molecule type" value="Genomic_DNA"/>
</dbReference>
<evidence type="ECO:0000256" key="8">
    <source>
        <dbReference type="SAM" id="Phobius"/>
    </source>
</evidence>
<feature type="transmembrane region" description="Helical" evidence="8">
    <location>
        <begin position="78"/>
        <end position="97"/>
    </location>
</feature>
<dbReference type="InterPro" id="IPR037185">
    <property type="entry name" value="EmrE-like"/>
</dbReference>
<keyword evidence="6 8" id="KW-1133">Transmembrane helix</keyword>
<evidence type="ECO:0000259" key="9">
    <source>
        <dbReference type="Pfam" id="PF00892"/>
    </source>
</evidence>
<evidence type="ECO:0000313" key="10">
    <source>
        <dbReference type="EMBL" id="MDT8902374.1"/>
    </source>
</evidence>
<reference evidence="10 11" key="1">
    <citation type="submission" date="2023-07" db="EMBL/GenBank/DDBJ databases">
        <title>The novel representative of Negativicutes class, Anaeroselena agilis gen. nov. sp. nov.</title>
        <authorList>
            <person name="Prokofeva M.I."/>
            <person name="Elcheninov A.G."/>
            <person name="Klyukina A."/>
            <person name="Kublanov I.V."/>
            <person name="Frolov E.N."/>
            <person name="Podosokorskaya O.A."/>
        </authorList>
    </citation>
    <scope>NUCLEOTIDE SEQUENCE [LARGE SCALE GENOMIC DNA]</scope>
    <source>
        <strain evidence="10 11">4137-cl</strain>
    </source>
</reference>
<feature type="transmembrane region" description="Helical" evidence="8">
    <location>
        <begin position="155"/>
        <end position="172"/>
    </location>
</feature>
<evidence type="ECO:0000256" key="1">
    <source>
        <dbReference type="ARBA" id="ARBA00004651"/>
    </source>
</evidence>
<proteinExistence type="inferred from homology"/>
<keyword evidence="5 8" id="KW-0812">Transmembrane</keyword>
<evidence type="ECO:0000256" key="7">
    <source>
        <dbReference type="ARBA" id="ARBA00023136"/>
    </source>
</evidence>
<name>A0ABU3P012_9FIRM</name>
<dbReference type="SUPFAM" id="SSF103481">
    <property type="entry name" value="Multidrug resistance efflux transporter EmrE"/>
    <property type="match status" value="2"/>
</dbReference>
<accession>A0ABU3P012</accession>
<dbReference type="PANTHER" id="PTHR32322">
    <property type="entry name" value="INNER MEMBRANE TRANSPORTER"/>
    <property type="match status" value="1"/>
</dbReference>
<feature type="transmembrane region" description="Helical" evidence="8">
    <location>
        <begin position="184"/>
        <end position="203"/>
    </location>
</feature>
<feature type="transmembrane region" description="Helical" evidence="8">
    <location>
        <begin position="272"/>
        <end position="290"/>
    </location>
</feature>
<sequence length="311" mass="33638">MTNRPKIDAGLASAVGCYILWGFLPIYWKFLSHVPALEILAHRIVWSFVFLIGLLAVTGKISPARREIAAILADRKKLAGVLAATVLISINWLVYIWAVNDSRILETSLGYYINPLVSVLLGIVVLKERLSLRQTVAVALAGLGVLNQAVNVGGLPWVSLALAFSFGLYGLCKKMLHIGAVTGITLETLLLSPISFLYLAWLQNQGVGALTPGQPATAVLLILTGAVTAIPLLLFANAANRIPLTILGFIQYLSPTIALFVGVFIYHEPFSAGRFLSFAFIWAALAVFSLPPAKRPARREPPLTEARETAK</sequence>
<dbReference type="NCBIfam" id="TIGR00688">
    <property type="entry name" value="rarD"/>
    <property type="match status" value="1"/>
</dbReference>